<keyword evidence="1 2" id="KW-0418">Kinase</keyword>
<dbReference type="Pfam" id="PF03702">
    <property type="entry name" value="AnmK"/>
    <property type="match status" value="1"/>
</dbReference>
<protein>
    <recommendedName>
        <fullName evidence="1">Anhydro-N-acetylmuramic acid kinase</fullName>
        <ecNumber evidence="1">2.7.1.170</ecNumber>
    </recommendedName>
    <alternativeName>
        <fullName evidence="1">AnhMurNAc kinase</fullName>
    </alternativeName>
</protein>
<dbReference type="SUPFAM" id="SSF53067">
    <property type="entry name" value="Actin-like ATPase domain"/>
    <property type="match status" value="1"/>
</dbReference>
<dbReference type="UniPathway" id="UPA00343"/>
<dbReference type="PANTHER" id="PTHR30605">
    <property type="entry name" value="ANHYDRO-N-ACETYLMURAMIC ACID KINASE"/>
    <property type="match status" value="1"/>
</dbReference>
<sequence length="388" mass="41441">MGLYIGLMSGTSLDGLDIALCDFDTNGVPSLLAATTTPLPKDLAQQLARLSQIQRLASNQPQCVTNDNVHLQAVADRQFAEFSASAVNQFIWAQQQAGVIHTDSIITAIGSHGQTIRHWPTGDTPYTVQIGCPSTLAALTGIDVIADFRQKDIALGGQGAPLAPAFHRAVFAQAQHTIGVLNIGGIANLTLLAADSTLGFDTGPGNCLLDSWFVRHHPESAQQYDADGQFAQQGEVVPALLESLLADPFFSLTGPKSTGREYFNLAWLDAWLQQHPASLSHTDVQRTLLELSARTVVMEIQRLGIQHCYVCGGGVHNTALMQRISELAIAQASCQVHSTEVLGVAPDWVEALAFAWLAWSFVQRRPSSLASVTGASRDAVLGGLFPAA</sequence>
<dbReference type="NCBIfam" id="NF007139">
    <property type="entry name" value="PRK09585.1-3"/>
    <property type="match status" value="1"/>
</dbReference>
<keyword evidence="1" id="KW-0808">Transferase</keyword>
<comment type="function">
    <text evidence="1">Catalyzes the specific phosphorylation of 1,6-anhydro-N-acetylmuramic acid (anhMurNAc) with the simultaneous cleavage of the 1,6-anhydro ring, generating MurNAc-6-P. Is required for the utilization of anhMurNAc either imported from the medium or derived from its own cell wall murein, and thus plays a role in cell wall recycling.</text>
</comment>
<keyword evidence="1" id="KW-0547">Nucleotide-binding</keyword>
<dbReference type="Gene3D" id="3.30.420.40">
    <property type="match status" value="2"/>
</dbReference>
<dbReference type="HAMAP" id="MF_01270">
    <property type="entry name" value="AnhMurNAc_kinase"/>
    <property type="match status" value="1"/>
</dbReference>
<dbReference type="EC" id="2.7.1.170" evidence="1"/>
<dbReference type="EMBL" id="QLMD01000012">
    <property type="protein sequence ID" value="RAJ94958.1"/>
    <property type="molecule type" value="Genomic_DNA"/>
</dbReference>
<comment type="caution">
    <text evidence="2">The sequence shown here is derived from an EMBL/GenBank/DDBJ whole genome shotgun (WGS) entry which is preliminary data.</text>
</comment>
<comment type="catalytic activity">
    <reaction evidence="1">
        <text>1,6-anhydro-N-acetyl-beta-muramate + ATP + H2O = N-acetyl-D-muramate 6-phosphate + ADP + H(+)</text>
        <dbReference type="Rhea" id="RHEA:24952"/>
        <dbReference type="ChEBI" id="CHEBI:15377"/>
        <dbReference type="ChEBI" id="CHEBI:15378"/>
        <dbReference type="ChEBI" id="CHEBI:30616"/>
        <dbReference type="ChEBI" id="CHEBI:58690"/>
        <dbReference type="ChEBI" id="CHEBI:58722"/>
        <dbReference type="ChEBI" id="CHEBI:456216"/>
        <dbReference type="EC" id="2.7.1.170"/>
    </reaction>
</comment>
<dbReference type="UniPathway" id="UPA00544"/>
<comment type="pathway">
    <text evidence="1">Cell wall biogenesis; peptidoglycan recycling.</text>
</comment>
<comment type="similarity">
    <text evidence="1">Belongs to the anhydro-N-acetylmuramic acid kinase family.</text>
</comment>
<keyword evidence="1" id="KW-0119">Carbohydrate metabolism</keyword>
<dbReference type="Proteomes" id="UP000249203">
    <property type="component" value="Unassembled WGS sequence"/>
</dbReference>
<dbReference type="GO" id="GO:0016773">
    <property type="term" value="F:phosphotransferase activity, alcohol group as acceptor"/>
    <property type="evidence" value="ECO:0007669"/>
    <property type="project" value="UniProtKB-UniRule"/>
</dbReference>
<keyword evidence="1" id="KW-0067">ATP-binding</keyword>
<dbReference type="GO" id="GO:0005524">
    <property type="term" value="F:ATP binding"/>
    <property type="evidence" value="ECO:0007669"/>
    <property type="project" value="UniProtKB-UniRule"/>
</dbReference>
<proteinExistence type="inferred from homology"/>
<dbReference type="RefSeq" id="WP_181452289.1">
    <property type="nucleotide sequence ID" value="NZ_PIPK01000011.1"/>
</dbReference>
<gene>
    <name evidence="1" type="primary">anmK</name>
    <name evidence="2" type="ORF">B0I24_11244</name>
</gene>
<evidence type="ECO:0000313" key="3">
    <source>
        <dbReference type="Proteomes" id="UP000249203"/>
    </source>
</evidence>
<reference evidence="2 3" key="1">
    <citation type="submission" date="2018-06" db="EMBL/GenBank/DDBJ databases">
        <title>Genomic Encyclopedia of Type Strains, Phase III (KMG-III): the genomes of soil and plant-associated and newly described type strains.</title>
        <authorList>
            <person name="Whitman W."/>
        </authorList>
    </citation>
    <scope>NUCLEOTIDE SEQUENCE [LARGE SCALE GENOMIC DNA]</scope>
    <source>
        <strain evidence="2 3">CGMCC 1.15366</strain>
    </source>
</reference>
<accession>A0A327WUR0</accession>
<evidence type="ECO:0000256" key="1">
    <source>
        <dbReference type="HAMAP-Rule" id="MF_01270"/>
    </source>
</evidence>
<dbReference type="InterPro" id="IPR043129">
    <property type="entry name" value="ATPase_NBD"/>
</dbReference>
<dbReference type="CDD" id="cd24050">
    <property type="entry name" value="ASKHA_NBD_ANMK"/>
    <property type="match status" value="1"/>
</dbReference>
<dbReference type="InterPro" id="IPR005338">
    <property type="entry name" value="Anhydro_N_Ac-Mur_kinase"/>
</dbReference>
<organism evidence="2 3">
    <name type="scientific">Aliidiomarina maris</name>
    <dbReference type="NCBI Taxonomy" id="531312"/>
    <lineage>
        <taxon>Bacteria</taxon>
        <taxon>Pseudomonadati</taxon>
        <taxon>Pseudomonadota</taxon>
        <taxon>Gammaproteobacteria</taxon>
        <taxon>Alteromonadales</taxon>
        <taxon>Idiomarinaceae</taxon>
        <taxon>Aliidiomarina</taxon>
    </lineage>
</organism>
<feature type="binding site" evidence="1">
    <location>
        <begin position="10"/>
        <end position="17"/>
    </location>
    <ligand>
        <name>ATP</name>
        <dbReference type="ChEBI" id="CHEBI:30616"/>
    </ligand>
</feature>
<dbReference type="GO" id="GO:0016301">
    <property type="term" value="F:kinase activity"/>
    <property type="evidence" value="ECO:0007669"/>
    <property type="project" value="UniProtKB-KW"/>
</dbReference>
<dbReference type="GO" id="GO:0006040">
    <property type="term" value="P:amino sugar metabolic process"/>
    <property type="evidence" value="ECO:0007669"/>
    <property type="project" value="InterPro"/>
</dbReference>
<dbReference type="AlphaFoldDB" id="A0A327WUR0"/>
<dbReference type="GO" id="GO:0097175">
    <property type="term" value="P:1,6-anhydro-N-acetyl-beta-muramic acid catabolic process"/>
    <property type="evidence" value="ECO:0007669"/>
    <property type="project" value="UniProtKB-UniRule"/>
</dbReference>
<name>A0A327WUR0_9GAMM</name>
<evidence type="ECO:0000313" key="2">
    <source>
        <dbReference type="EMBL" id="RAJ94958.1"/>
    </source>
</evidence>
<dbReference type="GO" id="GO:0009254">
    <property type="term" value="P:peptidoglycan turnover"/>
    <property type="evidence" value="ECO:0007669"/>
    <property type="project" value="UniProtKB-UniRule"/>
</dbReference>
<comment type="pathway">
    <text evidence="1">Amino-sugar metabolism; 1,6-anhydro-N-acetylmuramate degradation.</text>
</comment>
<dbReference type="PANTHER" id="PTHR30605:SF0">
    <property type="entry name" value="ANHYDRO-N-ACETYLMURAMIC ACID KINASE"/>
    <property type="match status" value="1"/>
</dbReference>